<dbReference type="InterPro" id="IPR036271">
    <property type="entry name" value="Tet_transcr_reg_TetR-rel_C_sf"/>
</dbReference>
<comment type="caution">
    <text evidence="6">The sequence shown here is derived from an EMBL/GenBank/DDBJ whole genome shotgun (WGS) entry which is preliminary data.</text>
</comment>
<evidence type="ECO:0000313" key="6">
    <source>
        <dbReference type="EMBL" id="NIY64126.1"/>
    </source>
</evidence>
<evidence type="ECO:0000313" key="7">
    <source>
        <dbReference type="Proteomes" id="UP000536624"/>
    </source>
</evidence>
<name>A0A7X5WZY7_STRMQ</name>
<dbReference type="Pfam" id="PF00440">
    <property type="entry name" value="TetR_N"/>
    <property type="match status" value="1"/>
</dbReference>
<organism evidence="6 7">
    <name type="scientific">Streptomyces malaysiensis</name>
    <dbReference type="NCBI Taxonomy" id="92644"/>
    <lineage>
        <taxon>Bacteria</taxon>
        <taxon>Bacillati</taxon>
        <taxon>Actinomycetota</taxon>
        <taxon>Actinomycetes</taxon>
        <taxon>Kitasatosporales</taxon>
        <taxon>Streptomycetaceae</taxon>
        <taxon>Streptomyces</taxon>
        <taxon>Streptomyces violaceusniger group</taxon>
    </lineage>
</organism>
<dbReference type="PANTHER" id="PTHR30055:SF151">
    <property type="entry name" value="TRANSCRIPTIONAL REGULATORY PROTEIN"/>
    <property type="match status" value="1"/>
</dbReference>
<evidence type="ECO:0000256" key="1">
    <source>
        <dbReference type="ARBA" id="ARBA00023015"/>
    </source>
</evidence>
<dbReference type="GO" id="GO:0000976">
    <property type="term" value="F:transcription cis-regulatory region binding"/>
    <property type="evidence" value="ECO:0007669"/>
    <property type="project" value="TreeGrafter"/>
</dbReference>
<evidence type="ECO:0000256" key="3">
    <source>
        <dbReference type="ARBA" id="ARBA00023163"/>
    </source>
</evidence>
<keyword evidence="1" id="KW-0805">Transcription regulation</keyword>
<dbReference type="InterPro" id="IPR050109">
    <property type="entry name" value="HTH-type_TetR-like_transc_reg"/>
</dbReference>
<dbReference type="InterPro" id="IPR004111">
    <property type="entry name" value="Repressor_TetR_C"/>
</dbReference>
<protein>
    <submittedName>
        <fullName evidence="6">TetR family transcriptional regulator</fullName>
    </submittedName>
</protein>
<dbReference type="InterPro" id="IPR001647">
    <property type="entry name" value="HTH_TetR"/>
</dbReference>
<gene>
    <name evidence="6" type="ORF">SMALB_2080</name>
</gene>
<dbReference type="PROSITE" id="PS50977">
    <property type="entry name" value="HTH_TETR_2"/>
    <property type="match status" value="1"/>
</dbReference>
<reference evidence="6 7" key="1">
    <citation type="submission" date="2020-02" db="EMBL/GenBank/DDBJ databases">
        <title>Streptomyces malaysiensis DSM14702 (JHCC583434, PFL_A843) Genome sequencing and assembly.</title>
        <authorList>
            <person name="Samborskyy M."/>
        </authorList>
    </citation>
    <scope>NUCLEOTIDE SEQUENCE [LARGE SCALE GENOMIC DNA]</scope>
    <source>
        <strain evidence="6 7">DSM 14702</strain>
    </source>
</reference>
<dbReference type="SUPFAM" id="SSF46689">
    <property type="entry name" value="Homeodomain-like"/>
    <property type="match status" value="1"/>
</dbReference>
<accession>A0A7X5WZY7</accession>
<dbReference type="Pfam" id="PF02909">
    <property type="entry name" value="TetR_C_1"/>
    <property type="match status" value="1"/>
</dbReference>
<dbReference type="Gene3D" id="1.10.357.10">
    <property type="entry name" value="Tetracycline Repressor, domain 2"/>
    <property type="match status" value="1"/>
</dbReference>
<feature type="DNA-binding region" description="H-T-H motif" evidence="4">
    <location>
        <begin position="5"/>
        <end position="24"/>
    </location>
</feature>
<dbReference type="Proteomes" id="UP000536624">
    <property type="component" value="Unassembled WGS sequence"/>
</dbReference>
<dbReference type="AlphaFoldDB" id="A0A7X5WZY7"/>
<evidence type="ECO:0000259" key="5">
    <source>
        <dbReference type="PROSITE" id="PS50977"/>
    </source>
</evidence>
<dbReference type="SUPFAM" id="SSF48498">
    <property type="entry name" value="Tetracyclin repressor-like, C-terminal domain"/>
    <property type="match status" value="1"/>
</dbReference>
<feature type="domain" description="HTH tetR-type" evidence="5">
    <location>
        <begin position="1"/>
        <end position="42"/>
    </location>
</feature>
<evidence type="ECO:0000256" key="4">
    <source>
        <dbReference type="PROSITE-ProRule" id="PRU00335"/>
    </source>
</evidence>
<evidence type="ECO:0000256" key="2">
    <source>
        <dbReference type="ARBA" id="ARBA00023125"/>
    </source>
</evidence>
<dbReference type="GO" id="GO:0045892">
    <property type="term" value="P:negative regulation of DNA-templated transcription"/>
    <property type="evidence" value="ECO:0007669"/>
    <property type="project" value="InterPro"/>
</dbReference>
<dbReference type="InterPro" id="IPR009057">
    <property type="entry name" value="Homeodomain-like_sf"/>
</dbReference>
<dbReference type="GO" id="GO:0003700">
    <property type="term" value="F:DNA-binding transcription factor activity"/>
    <property type="evidence" value="ECO:0007669"/>
    <property type="project" value="TreeGrafter"/>
</dbReference>
<keyword evidence="2 4" id="KW-0238">DNA-binding</keyword>
<dbReference type="EMBL" id="JAALLH010000001">
    <property type="protein sequence ID" value="NIY64126.1"/>
    <property type="molecule type" value="Genomic_DNA"/>
</dbReference>
<sequence length="196" mass="21349">MDAISIRGVAAELGISPMTIYRYVASKDELIDAMLVLALNRMEVPYSNASDWRQRIIDIMVAWRELLVAHPSAIQLLVDRRVPAQSEGLGRLAEHVLACLEDGGITGRAAAQTFWQLFSFTFGHIVFEQARRNIDAAAQAEAGHAMTSTARLRGFERVENLANELTDIAARGTLADSLRVLLDGIGSGSNDAAEGR</sequence>
<dbReference type="PANTHER" id="PTHR30055">
    <property type="entry name" value="HTH-TYPE TRANSCRIPTIONAL REGULATOR RUTR"/>
    <property type="match status" value="1"/>
</dbReference>
<proteinExistence type="predicted"/>
<keyword evidence="3" id="KW-0804">Transcription</keyword>